<evidence type="ECO:0000256" key="1">
    <source>
        <dbReference type="ARBA" id="ARBA00003543"/>
    </source>
</evidence>
<comment type="caution">
    <text evidence="9">The sequence shown here is derived from an EMBL/GenBank/DDBJ whole genome shotgun (WGS) entry which is preliminary data.</text>
</comment>
<evidence type="ECO:0000256" key="4">
    <source>
        <dbReference type="ARBA" id="ARBA00022448"/>
    </source>
</evidence>
<keyword evidence="10" id="KW-1185">Reference proteome</keyword>
<evidence type="ECO:0000256" key="5">
    <source>
        <dbReference type="ARBA" id="ARBA00023065"/>
    </source>
</evidence>
<dbReference type="InterPro" id="IPR036771">
    <property type="entry name" value="ATPsynth_dsu/esu_N"/>
</dbReference>
<evidence type="ECO:0000313" key="9">
    <source>
        <dbReference type="EMBL" id="MBC9812537.1"/>
    </source>
</evidence>
<dbReference type="InterPro" id="IPR020546">
    <property type="entry name" value="ATP_synth_F1_dsu/esu_N"/>
</dbReference>
<dbReference type="RefSeq" id="WP_216714047.1">
    <property type="nucleotide sequence ID" value="NZ_JACVEL010000004.1"/>
</dbReference>
<evidence type="ECO:0000256" key="2">
    <source>
        <dbReference type="ARBA" id="ARBA00004184"/>
    </source>
</evidence>
<feature type="domain" description="ATP synthase F1 complex delta/epsilon subunit N-terminal" evidence="8">
    <location>
        <begin position="1"/>
        <end position="96"/>
    </location>
</feature>
<evidence type="ECO:0000256" key="3">
    <source>
        <dbReference type="ARBA" id="ARBA00005712"/>
    </source>
</evidence>
<keyword evidence="5" id="KW-0406">Ion transport</keyword>
<comment type="subcellular location">
    <subcellularLocation>
        <location evidence="2">Endomembrane system</location>
        <topology evidence="2">Peripheral membrane protein</topology>
    </subcellularLocation>
</comment>
<name>A0A8J6PCP8_9FLAO</name>
<dbReference type="Pfam" id="PF02823">
    <property type="entry name" value="ATP-synt_DE_N"/>
    <property type="match status" value="1"/>
</dbReference>
<comment type="function">
    <text evidence="1">Produces ATP from ADP in the presence of a proton gradient across the membrane.</text>
</comment>
<proteinExistence type="inferred from homology"/>
<evidence type="ECO:0000313" key="10">
    <source>
        <dbReference type="Proteomes" id="UP000652681"/>
    </source>
</evidence>
<accession>A0A8J6PCP8</accession>
<dbReference type="GO" id="GO:0012505">
    <property type="term" value="C:endomembrane system"/>
    <property type="evidence" value="ECO:0007669"/>
    <property type="project" value="UniProtKB-SubCell"/>
</dbReference>
<keyword evidence="4" id="KW-0813">Transport</keyword>
<dbReference type="AlphaFoldDB" id="A0A8J6PCP8"/>
<dbReference type="EMBL" id="JACVEL010000004">
    <property type="protein sequence ID" value="MBC9812537.1"/>
    <property type="molecule type" value="Genomic_DNA"/>
</dbReference>
<dbReference type="InterPro" id="IPR001469">
    <property type="entry name" value="ATP_synth_F1_dsu/esu"/>
</dbReference>
<dbReference type="GO" id="GO:0045259">
    <property type="term" value="C:proton-transporting ATP synthase complex"/>
    <property type="evidence" value="ECO:0007669"/>
    <property type="project" value="UniProtKB-KW"/>
</dbReference>
<evidence type="ECO:0000256" key="6">
    <source>
        <dbReference type="ARBA" id="ARBA00023136"/>
    </source>
</evidence>
<comment type="similarity">
    <text evidence="3">Belongs to the ATPase epsilon chain family.</text>
</comment>
<keyword evidence="6" id="KW-0472">Membrane</keyword>
<reference evidence="9" key="1">
    <citation type="submission" date="2020-09" db="EMBL/GenBank/DDBJ databases">
        <title>Taishania pollutisoli gen. nov., sp. nov., Isolated from Tetrabromobisphenol A-Contaminated Soil.</title>
        <authorList>
            <person name="Chen Q."/>
        </authorList>
    </citation>
    <scope>NUCLEOTIDE SEQUENCE</scope>
    <source>
        <strain evidence="9">CZZ-1</strain>
    </source>
</reference>
<sequence length="96" mass="10268">MQLEIITPEVKVFAGEAEAVQLPGLDGLFQVLNGHAPIISALKEGTVKIDLATAFEITEKTSDLIEKDAKDAKIIRVTIKGGVAELTNNKLIVLAE</sequence>
<dbReference type="GO" id="GO:0046933">
    <property type="term" value="F:proton-transporting ATP synthase activity, rotational mechanism"/>
    <property type="evidence" value="ECO:0007669"/>
    <property type="project" value="InterPro"/>
</dbReference>
<evidence type="ECO:0000256" key="7">
    <source>
        <dbReference type="ARBA" id="ARBA00023196"/>
    </source>
</evidence>
<dbReference type="Gene3D" id="2.60.15.10">
    <property type="entry name" value="F0F1 ATP synthase delta/epsilon subunit, N-terminal"/>
    <property type="match status" value="1"/>
</dbReference>
<dbReference type="Proteomes" id="UP000652681">
    <property type="component" value="Unassembled WGS sequence"/>
</dbReference>
<evidence type="ECO:0000259" key="8">
    <source>
        <dbReference type="Pfam" id="PF02823"/>
    </source>
</evidence>
<dbReference type="CDD" id="cd12152">
    <property type="entry name" value="F1-ATPase_delta"/>
    <property type="match status" value="1"/>
</dbReference>
<keyword evidence="7" id="KW-0139">CF(1)</keyword>
<keyword evidence="7" id="KW-0066">ATP synthesis</keyword>
<protein>
    <recommendedName>
        <fullName evidence="8">ATP synthase F1 complex delta/epsilon subunit N-terminal domain-containing protein</fullName>
    </recommendedName>
</protein>
<gene>
    <name evidence="9" type="ORF">H9Y05_08655</name>
</gene>
<dbReference type="SUPFAM" id="SSF51344">
    <property type="entry name" value="Epsilon subunit of F1F0-ATP synthase N-terminal domain"/>
    <property type="match status" value="1"/>
</dbReference>
<organism evidence="9 10">
    <name type="scientific">Taishania pollutisoli</name>
    <dbReference type="NCBI Taxonomy" id="2766479"/>
    <lineage>
        <taxon>Bacteria</taxon>
        <taxon>Pseudomonadati</taxon>
        <taxon>Bacteroidota</taxon>
        <taxon>Flavobacteriia</taxon>
        <taxon>Flavobacteriales</taxon>
        <taxon>Crocinitomicaceae</taxon>
        <taxon>Taishania</taxon>
    </lineage>
</organism>